<evidence type="ECO:0000259" key="1">
    <source>
        <dbReference type="PROSITE" id="PS50097"/>
    </source>
</evidence>
<dbReference type="CDD" id="cd18186">
    <property type="entry name" value="BTB_POZ_ZBTB_KLHL-like"/>
    <property type="match status" value="1"/>
</dbReference>
<dbReference type="SUPFAM" id="SSF54695">
    <property type="entry name" value="POZ domain"/>
    <property type="match status" value="1"/>
</dbReference>
<evidence type="ECO:0000313" key="3">
    <source>
        <dbReference type="Proteomes" id="UP000827092"/>
    </source>
</evidence>
<dbReference type="Gene3D" id="3.30.710.10">
    <property type="entry name" value="Potassium Channel Kv1.1, Chain A"/>
    <property type="match status" value="1"/>
</dbReference>
<dbReference type="AlphaFoldDB" id="A0AAV6TMZ5"/>
<dbReference type="PANTHER" id="PTHR24413">
    <property type="entry name" value="SPECKLE-TYPE POZ PROTEIN"/>
    <property type="match status" value="1"/>
</dbReference>
<gene>
    <name evidence="2" type="ORF">JTE90_002292</name>
</gene>
<protein>
    <recommendedName>
        <fullName evidence="1">BTB domain-containing protein</fullName>
    </recommendedName>
</protein>
<dbReference type="InterPro" id="IPR011333">
    <property type="entry name" value="SKP1/BTB/POZ_sf"/>
</dbReference>
<name>A0AAV6TMZ5_9ARAC</name>
<sequence length="200" mass="22267">MACSKAFHTSNPSFEYSFSWEVYDFHLTSLTVYGAEAGLADGKLVLSGTLTFSNYQVSTTIGPLPVEPKQHSDSPDNIKELPEIVKTIYEGGLSSGVITFSVDEKELTAHKSILCSHSPVFGKMFEHKMAENITNKVKIEDADFATFNDFLGYLYTGVVKEDKCESVLSLYSVAKKYQVRNLQEACVSFLTKQADCRMRV</sequence>
<evidence type="ECO:0000313" key="2">
    <source>
        <dbReference type="EMBL" id="KAG8173254.1"/>
    </source>
</evidence>
<feature type="domain" description="BTB" evidence="1">
    <location>
        <begin position="96"/>
        <end position="163"/>
    </location>
</feature>
<proteinExistence type="predicted"/>
<reference evidence="2 3" key="1">
    <citation type="journal article" date="2022" name="Nat. Ecol. Evol.">
        <title>A masculinizing supergene underlies an exaggerated male reproductive morph in a spider.</title>
        <authorList>
            <person name="Hendrickx F."/>
            <person name="De Corte Z."/>
            <person name="Sonet G."/>
            <person name="Van Belleghem S.M."/>
            <person name="Kostlbacher S."/>
            <person name="Vangestel C."/>
        </authorList>
    </citation>
    <scope>NUCLEOTIDE SEQUENCE [LARGE SCALE GENOMIC DNA]</scope>
    <source>
        <strain evidence="2">W744_W776</strain>
    </source>
</reference>
<accession>A0AAV6TMZ5</accession>
<organism evidence="2 3">
    <name type="scientific">Oedothorax gibbosus</name>
    <dbReference type="NCBI Taxonomy" id="931172"/>
    <lineage>
        <taxon>Eukaryota</taxon>
        <taxon>Metazoa</taxon>
        <taxon>Ecdysozoa</taxon>
        <taxon>Arthropoda</taxon>
        <taxon>Chelicerata</taxon>
        <taxon>Arachnida</taxon>
        <taxon>Araneae</taxon>
        <taxon>Araneomorphae</taxon>
        <taxon>Entelegynae</taxon>
        <taxon>Araneoidea</taxon>
        <taxon>Linyphiidae</taxon>
        <taxon>Erigoninae</taxon>
        <taxon>Oedothorax</taxon>
    </lineage>
</organism>
<dbReference type="EMBL" id="JAFNEN010001943">
    <property type="protein sequence ID" value="KAG8173254.1"/>
    <property type="molecule type" value="Genomic_DNA"/>
</dbReference>
<dbReference type="Pfam" id="PF00651">
    <property type="entry name" value="BTB"/>
    <property type="match status" value="1"/>
</dbReference>
<comment type="caution">
    <text evidence="2">The sequence shown here is derived from an EMBL/GenBank/DDBJ whole genome shotgun (WGS) entry which is preliminary data.</text>
</comment>
<dbReference type="PROSITE" id="PS50097">
    <property type="entry name" value="BTB"/>
    <property type="match status" value="1"/>
</dbReference>
<dbReference type="Proteomes" id="UP000827092">
    <property type="component" value="Unassembled WGS sequence"/>
</dbReference>
<dbReference type="SMART" id="SM00225">
    <property type="entry name" value="BTB"/>
    <property type="match status" value="1"/>
</dbReference>
<dbReference type="InterPro" id="IPR000210">
    <property type="entry name" value="BTB/POZ_dom"/>
</dbReference>
<keyword evidence="3" id="KW-1185">Reference proteome</keyword>